<dbReference type="InterPro" id="IPR015813">
    <property type="entry name" value="Pyrv/PenolPyrv_kinase-like_dom"/>
</dbReference>
<gene>
    <name evidence="1" type="ORF">METZ01_LOCUS390946</name>
</gene>
<dbReference type="GO" id="GO:0003824">
    <property type="term" value="F:catalytic activity"/>
    <property type="evidence" value="ECO:0007669"/>
    <property type="project" value="InterPro"/>
</dbReference>
<reference evidence="1" key="1">
    <citation type="submission" date="2018-05" db="EMBL/GenBank/DDBJ databases">
        <authorList>
            <person name="Lanie J.A."/>
            <person name="Ng W.-L."/>
            <person name="Kazmierczak K.M."/>
            <person name="Andrzejewski T.M."/>
            <person name="Davidsen T.M."/>
            <person name="Wayne K.J."/>
            <person name="Tettelin H."/>
            <person name="Glass J.I."/>
            <person name="Rusch D."/>
            <person name="Podicherti R."/>
            <person name="Tsui H.-C.T."/>
            <person name="Winkler M.E."/>
        </authorList>
    </citation>
    <scope>NUCLEOTIDE SEQUENCE</scope>
</reference>
<sequence>MNRQDQIKQLEQDWNNNPRWNNCERPYSATEVVNLRCSVNIEYTLAKRGAEK</sequence>
<dbReference type="SUPFAM" id="SSF51621">
    <property type="entry name" value="Phosphoenolpyruvate/pyruvate domain"/>
    <property type="match status" value="1"/>
</dbReference>
<evidence type="ECO:0000313" key="1">
    <source>
        <dbReference type="EMBL" id="SVD38092.1"/>
    </source>
</evidence>
<dbReference type="Gene3D" id="3.20.20.60">
    <property type="entry name" value="Phosphoenolpyruvate-binding domains"/>
    <property type="match status" value="1"/>
</dbReference>
<organism evidence="1">
    <name type="scientific">marine metagenome</name>
    <dbReference type="NCBI Taxonomy" id="408172"/>
    <lineage>
        <taxon>unclassified sequences</taxon>
        <taxon>metagenomes</taxon>
        <taxon>ecological metagenomes</taxon>
    </lineage>
</organism>
<name>A0A382UV04_9ZZZZ</name>
<feature type="non-terminal residue" evidence="1">
    <location>
        <position position="52"/>
    </location>
</feature>
<protein>
    <recommendedName>
        <fullName evidence="2">Isocitrate lyase</fullName>
    </recommendedName>
</protein>
<evidence type="ECO:0008006" key="2">
    <source>
        <dbReference type="Google" id="ProtNLM"/>
    </source>
</evidence>
<dbReference type="AlphaFoldDB" id="A0A382UV04"/>
<dbReference type="InterPro" id="IPR040442">
    <property type="entry name" value="Pyrv_kinase-like_dom_sf"/>
</dbReference>
<accession>A0A382UV04</accession>
<proteinExistence type="predicted"/>
<dbReference type="EMBL" id="UINC01147021">
    <property type="protein sequence ID" value="SVD38092.1"/>
    <property type="molecule type" value="Genomic_DNA"/>
</dbReference>